<keyword evidence="4 6" id="KW-1133">Transmembrane helix</keyword>
<dbReference type="GO" id="GO:0008360">
    <property type="term" value="P:regulation of cell shape"/>
    <property type="evidence" value="ECO:0007669"/>
    <property type="project" value="UniProtKB-KW"/>
</dbReference>
<dbReference type="PANTHER" id="PTHR30474">
    <property type="entry name" value="CELL CYCLE PROTEIN"/>
    <property type="match status" value="1"/>
</dbReference>
<gene>
    <name evidence="7" type="ORF">EDD66_10381</name>
</gene>
<keyword evidence="8" id="KW-1185">Reference proteome</keyword>
<feature type="transmembrane region" description="Helical" evidence="6">
    <location>
        <begin position="12"/>
        <end position="33"/>
    </location>
</feature>
<comment type="caution">
    <text evidence="7">The sequence shown here is derived from an EMBL/GenBank/DDBJ whole genome shotgun (WGS) entry which is preliminary data.</text>
</comment>
<feature type="transmembrane region" description="Helical" evidence="6">
    <location>
        <begin position="180"/>
        <end position="199"/>
    </location>
</feature>
<evidence type="ECO:0000256" key="5">
    <source>
        <dbReference type="ARBA" id="ARBA00023136"/>
    </source>
</evidence>
<dbReference type="EMBL" id="RJVG01000003">
    <property type="protein sequence ID" value="ROR29146.1"/>
    <property type="molecule type" value="Genomic_DNA"/>
</dbReference>
<feature type="transmembrane region" description="Helical" evidence="6">
    <location>
        <begin position="70"/>
        <end position="89"/>
    </location>
</feature>
<proteinExistence type="predicted"/>
<dbReference type="PANTHER" id="PTHR30474:SF1">
    <property type="entry name" value="PEPTIDOGLYCAN GLYCOSYLTRANSFERASE MRDB"/>
    <property type="match status" value="1"/>
</dbReference>
<dbReference type="GO" id="GO:0005886">
    <property type="term" value="C:plasma membrane"/>
    <property type="evidence" value="ECO:0007669"/>
    <property type="project" value="TreeGrafter"/>
</dbReference>
<dbReference type="Proteomes" id="UP000273083">
    <property type="component" value="Unassembled WGS sequence"/>
</dbReference>
<accession>A0A3N1XR82</accession>
<feature type="transmembrane region" description="Helical" evidence="6">
    <location>
        <begin position="309"/>
        <end position="334"/>
    </location>
</feature>
<dbReference type="GO" id="GO:0032153">
    <property type="term" value="C:cell division site"/>
    <property type="evidence" value="ECO:0007669"/>
    <property type="project" value="TreeGrafter"/>
</dbReference>
<feature type="transmembrane region" description="Helical" evidence="6">
    <location>
        <begin position="139"/>
        <end position="168"/>
    </location>
</feature>
<sequence>MFNFKQYNWKNFNFPLVTIILILSVISVIMVGFVEGDSKSLKHILGIIFGIFLMLGVALVDYHFLCRLMWVFYGINLILLLLVKFSPLGKEQFSSKRWLDLKVFDLQPSELTKIFMIIFLAQLFTIMREKLDKVSTAVIALILMGIPTFLILIQTNLSTSLVLMFIFLVMIYTAGLDYKIIIPTLAVGIPVSVAMLWYIQQPFQKILQPYQQRRVLSILHPELYPDAMYQQNNSVQAIGSGQLYGKLLFDNGTEIRGSKYVAVAESDFIFSVIGEELGFIGSCLVIGLLVLLVIQCINTARRANDYTGMLVAVGLSSMFAFQVFVNIGVATSILPNTGLPLPFLSYGLSSLMSSMMGIGLILNIGLQRKNYRR</sequence>
<evidence type="ECO:0000313" key="7">
    <source>
        <dbReference type="EMBL" id="ROR29146.1"/>
    </source>
</evidence>
<keyword evidence="3" id="KW-0133">Cell shape</keyword>
<evidence type="ECO:0000313" key="8">
    <source>
        <dbReference type="Proteomes" id="UP000273083"/>
    </source>
</evidence>
<evidence type="ECO:0000256" key="6">
    <source>
        <dbReference type="SAM" id="Phobius"/>
    </source>
</evidence>
<protein>
    <submittedName>
        <fullName evidence="7">Rod shape determining protein RodA</fullName>
    </submittedName>
</protein>
<feature type="transmembrane region" description="Helical" evidence="6">
    <location>
        <begin position="346"/>
        <end position="366"/>
    </location>
</feature>
<evidence type="ECO:0000256" key="1">
    <source>
        <dbReference type="ARBA" id="ARBA00004141"/>
    </source>
</evidence>
<keyword evidence="5 6" id="KW-0472">Membrane</keyword>
<dbReference type="RefSeq" id="WP_123608604.1">
    <property type="nucleotide sequence ID" value="NZ_RJVG01000003.1"/>
</dbReference>
<feature type="transmembrane region" description="Helical" evidence="6">
    <location>
        <begin position="110"/>
        <end position="127"/>
    </location>
</feature>
<dbReference type="GO" id="GO:0051301">
    <property type="term" value="P:cell division"/>
    <property type="evidence" value="ECO:0007669"/>
    <property type="project" value="InterPro"/>
</dbReference>
<evidence type="ECO:0000256" key="4">
    <source>
        <dbReference type="ARBA" id="ARBA00022989"/>
    </source>
</evidence>
<feature type="transmembrane region" description="Helical" evidence="6">
    <location>
        <begin position="45"/>
        <end position="64"/>
    </location>
</feature>
<evidence type="ECO:0000256" key="2">
    <source>
        <dbReference type="ARBA" id="ARBA00022692"/>
    </source>
</evidence>
<dbReference type="AlphaFoldDB" id="A0A3N1XR82"/>
<dbReference type="OrthoDB" id="9812661at2"/>
<organism evidence="7 8">
    <name type="scientific">Mobilisporobacter senegalensis</name>
    <dbReference type="NCBI Taxonomy" id="1329262"/>
    <lineage>
        <taxon>Bacteria</taxon>
        <taxon>Bacillati</taxon>
        <taxon>Bacillota</taxon>
        <taxon>Clostridia</taxon>
        <taxon>Lachnospirales</taxon>
        <taxon>Lachnospiraceae</taxon>
        <taxon>Mobilisporobacter</taxon>
    </lineage>
</organism>
<evidence type="ECO:0000256" key="3">
    <source>
        <dbReference type="ARBA" id="ARBA00022960"/>
    </source>
</evidence>
<dbReference type="Pfam" id="PF01098">
    <property type="entry name" value="FTSW_RODA_SPOVE"/>
    <property type="match status" value="1"/>
</dbReference>
<keyword evidence="2 6" id="KW-0812">Transmembrane</keyword>
<feature type="transmembrane region" description="Helical" evidence="6">
    <location>
        <begin position="277"/>
        <end position="297"/>
    </location>
</feature>
<reference evidence="7 8" key="1">
    <citation type="submission" date="2018-11" db="EMBL/GenBank/DDBJ databases">
        <title>Genomic Encyclopedia of Type Strains, Phase IV (KMG-IV): sequencing the most valuable type-strain genomes for metagenomic binning, comparative biology and taxonomic classification.</title>
        <authorList>
            <person name="Goeker M."/>
        </authorList>
    </citation>
    <scope>NUCLEOTIDE SEQUENCE [LARGE SCALE GENOMIC DNA]</scope>
    <source>
        <strain evidence="7 8">DSM 26537</strain>
    </source>
</reference>
<dbReference type="GO" id="GO:0015648">
    <property type="term" value="F:lipid-linked peptidoglycan transporter activity"/>
    <property type="evidence" value="ECO:0007669"/>
    <property type="project" value="TreeGrafter"/>
</dbReference>
<comment type="subcellular location">
    <subcellularLocation>
        <location evidence="1">Membrane</location>
        <topology evidence="1">Multi-pass membrane protein</topology>
    </subcellularLocation>
</comment>
<name>A0A3N1XR82_9FIRM</name>
<dbReference type="InterPro" id="IPR001182">
    <property type="entry name" value="FtsW/RodA"/>
</dbReference>